<dbReference type="Proteomes" id="UP000324222">
    <property type="component" value="Unassembled WGS sequence"/>
</dbReference>
<dbReference type="EMBL" id="VSRR010103418">
    <property type="protein sequence ID" value="MPC95756.1"/>
    <property type="molecule type" value="Genomic_DNA"/>
</dbReference>
<sequence length="33" mass="3949">MTSRKEFLNSIHYISAEDVKDTWIHQLLGYQQP</sequence>
<name>A0A5B7JN71_PORTR</name>
<dbReference type="AlphaFoldDB" id="A0A5B7JN71"/>
<comment type="caution">
    <text evidence="1">The sequence shown here is derived from an EMBL/GenBank/DDBJ whole genome shotgun (WGS) entry which is preliminary data.</text>
</comment>
<keyword evidence="2" id="KW-1185">Reference proteome</keyword>
<reference evidence="1 2" key="1">
    <citation type="submission" date="2019-05" db="EMBL/GenBank/DDBJ databases">
        <title>Another draft genome of Portunus trituberculatus and its Hox gene families provides insights of decapod evolution.</title>
        <authorList>
            <person name="Jeong J.-H."/>
            <person name="Song I."/>
            <person name="Kim S."/>
            <person name="Choi T."/>
            <person name="Kim D."/>
            <person name="Ryu S."/>
            <person name="Kim W."/>
        </authorList>
    </citation>
    <scope>NUCLEOTIDE SEQUENCE [LARGE SCALE GENOMIC DNA]</scope>
    <source>
        <tissue evidence="1">Muscle</tissue>
    </source>
</reference>
<evidence type="ECO:0000313" key="2">
    <source>
        <dbReference type="Proteomes" id="UP000324222"/>
    </source>
</evidence>
<accession>A0A5B7JN71</accession>
<gene>
    <name evidence="1" type="ORF">E2C01_090982</name>
</gene>
<protein>
    <submittedName>
        <fullName evidence="1">Uncharacterized protein</fullName>
    </submittedName>
</protein>
<proteinExistence type="predicted"/>
<organism evidence="1 2">
    <name type="scientific">Portunus trituberculatus</name>
    <name type="common">Swimming crab</name>
    <name type="synonym">Neptunus trituberculatus</name>
    <dbReference type="NCBI Taxonomy" id="210409"/>
    <lineage>
        <taxon>Eukaryota</taxon>
        <taxon>Metazoa</taxon>
        <taxon>Ecdysozoa</taxon>
        <taxon>Arthropoda</taxon>
        <taxon>Crustacea</taxon>
        <taxon>Multicrustacea</taxon>
        <taxon>Malacostraca</taxon>
        <taxon>Eumalacostraca</taxon>
        <taxon>Eucarida</taxon>
        <taxon>Decapoda</taxon>
        <taxon>Pleocyemata</taxon>
        <taxon>Brachyura</taxon>
        <taxon>Eubrachyura</taxon>
        <taxon>Portunoidea</taxon>
        <taxon>Portunidae</taxon>
        <taxon>Portuninae</taxon>
        <taxon>Portunus</taxon>
    </lineage>
</organism>
<evidence type="ECO:0000313" key="1">
    <source>
        <dbReference type="EMBL" id="MPC95756.1"/>
    </source>
</evidence>